<evidence type="ECO:0000256" key="6">
    <source>
        <dbReference type="ARBA" id="ARBA00022692"/>
    </source>
</evidence>
<feature type="domain" description="Peptidase S54 rhomboid" evidence="14">
    <location>
        <begin position="72"/>
        <end position="217"/>
    </location>
</feature>
<dbReference type="FunFam" id="1.20.1540.10:FF:000007">
    <property type="entry name" value="Rhomboid like 2"/>
    <property type="match status" value="1"/>
</dbReference>
<feature type="transmembrane region" description="Helical" evidence="13">
    <location>
        <begin position="76"/>
        <end position="101"/>
    </location>
</feature>
<comment type="catalytic activity">
    <reaction evidence="1">
        <text>Cleaves type-1 transmembrane domains using a catalytic dyad composed of serine and histidine that are contributed by different transmembrane domains.</text>
        <dbReference type="EC" id="3.4.21.105"/>
    </reaction>
</comment>
<keyword evidence="5" id="KW-0645">Protease</keyword>
<keyword evidence="7" id="KW-0378">Hydrolase</keyword>
<dbReference type="SUPFAM" id="SSF144091">
    <property type="entry name" value="Rhomboid-like"/>
    <property type="match status" value="1"/>
</dbReference>
<keyword evidence="16" id="KW-1185">Reference proteome</keyword>
<feature type="transmembrane region" description="Helical" evidence="13">
    <location>
        <begin position="25"/>
        <end position="46"/>
    </location>
</feature>
<comment type="caution">
    <text evidence="15">The sequence shown here is derived from an EMBL/GenBank/DDBJ whole genome shotgun (WGS) entry which is preliminary data.</text>
</comment>
<dbReference type="EMBL" id="CAXKWB010042363">
    <property type="protein sequence ID" value="CAL4157727.1"/>
    <property type="molecule type" value="Genomic_DNA"/>
</dbReference>
<dbReference type="Gene3D" id="1.20.1540.10">
    <property type="entry name" value="Rhomboid-like"/>
    <property type="match status" value="1"/>
</dbReference>
<organism evidence="15 16">
    <name type="scientific">Meganyctiphanes norvegica</name>
    <name type="common">Northern krill</name>
    <name type="synonym">Thysanopoda norvegica</name>
    <dbReference type="NCBI Taxonomy" id="48144"/>
    <lineage>
        <taxon>Eukaryota</taxon>
        <taxon>Metazoa</taxon>
        <taxon>Ecdysozoa</taxon>
        <taxon>Arthropoda</taxon>
        <taxon>Crustacea</taxon>
        <taxon>Multicrustacea</taxon>
        <taxon>Malacostraca</taxon>
        <taxon>Eumalacostraca</taxon>
        <taxon>Eucarida</taxon>
        <taxon>Euphausiacea</taxon>
        <taxon>Euphausiidae</taxon>
        <taxon>Meganyctiphanes</taxon>
    </lineage>
</organism>
<evidence type="ECO:0000259" key="14">
    <source>
        <dbReference type="Pfam" id="PF01694"/>
    </source>
</evidence>
<keyword evidence="8" id="KW-0720">Serine protease</keyword>
<sequence length="262" mass="28927">MSLKKVDVESLKEVKPKPYVDHYKCWPLPLFIIVTSVLQVLGFFYYSMDPLGDNRDNLVNSTLIYRPDKRLQLWRYASYALLHAGWIHLAFNTLVQVLVGLPLEMVHGSLRVGCLYLAGVLAGSLGTSVFDSEVYLVGASGGVYALLAAHLANVLINYNIMQFACLRLVAVAFVAATDMGFALYDYFTGVMVGLPVSYIAHLTGALSGVTLGLAILKSFKKDSLEQILRWLGLGIYLACIVFAVIYNILHPYPYVGFGQISM</sequence>
<evidence type="ECO:0000256" key="10">
    <source>
        <dbReference type="ARBA" id="ARBA00023136"/>
    </source>
</evidence>
<feature type="transmembrane region" description="Helical" evidence="13">
    <location>
        <begin position="136"/>
        <end position="156"/>
    </location>
</feature>
<comment type="subcellular location">
    <subcellularLocation>
        <location evidence="2">Membrane</location>
        <topology evidence="2">Multi-pass membrane protein</topology>
    </subcellularLocation>
</comment>
<dbReference type="Pfam" id="PF01694">
    <property type="entry name" value="Rhomboid"/>
    <property type="match status" value="1"/>
</dbReference>
<dbReference type="InterPro" id="IPR022764">
    <property type="entry name" value="Peptidase_S54_rhomboid_dom"/>
</dbReference>
<evidence type="ECO:0000256" key="12">
    <source>
        <dbReference type="PIRSR" id="PIRSR037470-50"/>
    </source>
</evidence>
<feature type="transmembrane region" description="Helical" evidence="13">
    <location>
        <begin position="196"/>
        <end position="216"/>
    </location>
</feature>
<keyword evidence="9 13" id="KW-1133">Transmembrane helix</keyword>
<dbReference type="EC" id="3.4.21.105" evidence="4"/>
<dbReference type="InterPro" id="IPR051739">
    <property type="entry name" value="Rhomboid_IM_Serine_Proteases"/>
</dbReference>
<reference evidence="15 16" key="1">
    <citation type="submission" date="2024-05" db="EMBL/GenBank/DDBJ databases">
        <authorList>
            <person name="Wallberg A."/>
        </authorList>
    </citation>
    <scope>NUCLEOTIDE SEQUENCE [LARGE SCALE GENOMIC DNA]</scope>
</reference>
<protein>
    <recommendedName>
        <fullName evidence="4">rhomboid protease</fullName>
        <ecNumber evidence="4">3.4.21.105</ecNumber>
    </recommendedName>
</protein>
<name>A0AAV2S1C8_MEGNR</name>
<dbReference type="GO" id="GO:0016020">
    <property type="term" value="C:membrane"/>
    <property type="evidence" value="ECO:0007669"/>
    <property type="project" value="UniProtKB-SubCell"/>
</dbReference>
<evidence type="ECO:0000313" key="16">
    <source>
        <dbReference type="Proteomes" id="UP001497623"/>
    </source>
</evidence>
<feature type="transmembrane region" description="Helical" evidence="13">
    <location>
        <begin position="163"/>
        <end position="184"/>
    </location>
</feature>
<evidence type="ECO:0000256" key="3">
    <source>
        <dbReference type="ARBA" id="ARBA00009045"/>
    </source>
</evidence>
<dbReference type="InterPro" id="IPR017213">
    <property type="entry name" value="Peptidase_S54_rhomboid_met"/>
</dbReference>
<feature type="active site" description="Nucleophile" evidence="12">
    <location>
        <position position="140"/>
    </location>
</feature>
<accession>A0AAV2S1C8</accession>
<dbReference type="InterPro" id="IPR035952">
    <property type="entry name" value="Rhomboid-like_sf"/>
</dbReference>
<evidence type="ECO:0000256" key="1">
    <source>
        <dbReference type="ARBA" id="ARBA00000156"/>
    </source>
</evidence>
<dbReference type="GO" id="GO:0004252">
    <property type="term" value="F:serine-type endopeptidase activity"/>
    <property type="evidence" value="ECO:0007669"/>
    <property type="project" value="UniProtKB-UniRule"/>
</dbReference>
<keyword evidence="10 13" id="KW-0472">Membrane</keyword>
<evidence type="ECO:0000256" key="13">
    <source>
        <dbReference type="SAM" id="Phobius"/>
    </source>
</evidence>
<evidence type="ECO:0000256" key="4">
    <source>
        <dbReference type="ARBA" id="ARBA00013039"/>
    </source>
</evidence>
<keyword evidence="6 13" id="KW-0812">Transmembrane</keyword>
<dbReference type="PIRSF" id="PIRSF037470">
    <property type="entry name" value="Rhomboid"/>
    <property type="match status" value="1"/>
</dbReference>
<dbReference type="PANTHER" id="PTHR45840:SF2">
    <property type="entry name" value="PROTEIN RHOMBOID-RELATED"/>
    <property type="match status" value="1"/>
</dbReference>
<evidence type="ECO:0000313" key="15">
    <source>
        <dbReference type="EMBL" id="CAL4157727.1"/>
    </source>
</evidence>
<dbReference type="Proteomes" id="UP001497623">
    <property type="component" value="Unassembled WGS sequence"/>
</dbReference>
<evidence type="ECO:0000256" key="9">
    <source>
        <dbReference type="ARBA" id="ARBA00022989"/>
    </source>
</evidence>
<dbReference type="PANTHER" id="PTHR45840">
    <property type="entry name" value="RHOMBOID-RELATED PROTEIN"/>
    <property type="match status" value="1"/>
</dbReference>
<dbReference type="GO" id="GO:0006508">
    <property type="term" value="P:proteolysis"/>
    <property type="evidence" value="ECO:0007669"/>
    <property type="project" value="UniProtKB-KW"/>
</dbReference>
<gene>
    <name evidence="15" type="ORF">MNOR_LOCUS31974</name>
</gene>
<dbReference type="AlphaFoldDB" id="A0AAV2S1C8"/>
<proteinExistence type="inferred from homology"/>
<feature type="non-terminal residue" evidence="15">
    <location>
        <position position="262"/>
    </location>
</feature>
<evidence type="ECO:0000256" key="7">
    <source>
        <dbReference type="ARBA" id="ARBA00022801"/>
    </source>
</evidence>
<feature type="transmembrane region" description="Helical" evidence="13">
    <location>
        <begin position="113"/>
        <end position="130"/>
    </location>
</feature>
<comment type="similarity">
    <text evidence="3 11">Belongs to the peptidase S54 family.</text>
</comment>
<evidence type="ECO:0000256" key="2">
    <source>
        <dbReference type="ARBA" id="ARBA00004141"/>
    </source>
</evidence>
<feature type="active site" evidence="12">
    <location>
        <position position="201"/>
    </location>
</feature>
<feature type="transmembrane region" description="Helical" evidence="13">
    <location>
        <begin position="228"/>
        <end position="249"/>
    </location>
</feature>
<evidence type="ECO:0000256" key="5">
    <source>
        <dbReference type="ARBA" id="ARBA00022670"/>
    </source>
</evidence>
<evidence type="ECO:0000256" key="11">
    <source>
        <dbReference type="PIRNR" id="PIRNR037470"/>
    </source>
</evidence>
<evidence type="ECO:0000256" key="8">
    <source>
        <dbReference type="ARBA" id="ARBA00022825"/>
    </source>
</evidence>